<feature type="compositionally biased region" description="Pro residues" evidence="5">
    <location>
        <begin position="255"/>
        <end position="268"/>
    </location>
</feature>
<feature type="domain" description="RRM" evidence="6">
    <location>
        <begin position="282"/>
        <end position="362"/>
    </location>
</feature>
<keyword evidence="8" id="KW-1185">Reference proteome</keyword>
<dbReference type="FunCoup" id="A0A1Y1UM72">
    <property type="interactions" value="781"/>
</dbReference>
<dbReference type="EMBL" id="NBSH01000004">
    <property type="protein sequence ID" value="ORX38594.1"/>
    <property type="molecule type" value="Genomic_DNA"/>
</dbReference>
<feature type="domain" description="RRM" evidence="6">
    <location>
        <begin position="587"/>
        <end position="647"/>
    </location>
</feature>
<evidence type="ECO:0000313" key="8">
    <source>
        <dbReference type="Proteomes" id="UP000193218"/>
    </source>
</evidence>
<keyword evidence="3 4" id="KW-0694">RNA-binding</keyword>
<feature type="domain" description="RRM" evidence="6">
    <location>
        <begin position="426"/>
        <end position="503"/>
    </location>
</feature>
<feature type="compositionally biased region" description="Basic and acidic residues" evidence="5">
    <location>
        <begin position="167"/>
        <end position="226"/>
    </location>
</feature>
<feature type="compositionally biased region" description="Basic and acidic residues" evidence="5">
    <location>
        <begin position="109"/>
        <end position="158"/>
    </location>
</feature>
<evidence type="ECO:0000256" key="4">
    <source>
        <dbReference type="PROSITE-ProRule" id="PRU00176"/>
    </source>
</evidence>
<dbReference type="InterPro" id="IPR029123">
    <property type="entry name" value="RBM39_linker"/>
</dbReference>
<dbReference type="InterPro" id="IPR003954">
    <property type="entry name" value="RRM_euk-type"/>
</dbReference>
<evidence type="ECO:0000256" key="3">
    <source>
        <dbReference type="ARBA" id="ARBA00022884"/>
    </source>
</evidence>
<dbReference type="InterPro" id="IPR006509">
    <property type="entry name" value="RBM39_SF"/>
</dbReference>
<evidence type="ECO:0000256" key="2">
    <source>
        <dbReference type="ARBA" id="ARBA00022737"/>
    </source>
</evidence>
<feature type="compositionally biased region" description="Basic and acidic residues" evidence="5">
    <location>
        <begin position="15"/>
        <end position="42"/>
    </location>
</feature>
<dbReference type="STRING" id="4999.A0A1Y1UM72"/>
<dbReference type="PROSITE" id="PS50102">
    <property type="entry name" value="RRM"/>
    <property type="match status" value="3"/>
</dbReference>
<dbReference type="GO" id="GO:0005634">
    <property type="term" value="C:nucleus"/>
    <property type="evidence" value="ECO:0007669"/>
    <property type="project" value="InterPro"/>
</dbReference>
<evidence type="ECO:0000256" key="1">
    <source>
        <dbReference type="ARBA" id="ARBA00022553"/>
    </source>
</evidence>
<dbReference type="GO" id="GO:0006397">
    <property type="term" value="P:mRNA processing"/>
    <property type="evidence" value="ECO:0007669"/>
    <property type="project" value="InterPro"/>
</dbReference>
<dbReference type="InParanoid" id="A0A1Y1UM72"/>
<accession>A0A1Y1UM72</accession>
<evidence type="ECO:0000313" key="7">
    <source>
        <dbReference type="EMBL" id="ORX38594.1"/>
    </source>
</evidence>
<dbReference type="SUPFAM" id="SSF54928">
    <property type="entry name" value="RNA-binding domain, RBD"/>
    <property type="match status" value="2"/>
</dbReference>
<dbReference type="Pfam" id="PF15519">
    <property type="entry name" value="RBM39linker"/>
    <property type="match status" value="1"/>
</dbReference>
<dbReference type="AlphaFoldDB" id="A0A1Y1UM72"/>
<dbReference type="Proteomes" id="UP000193218">
    <property type="component" value="Unassembled WGS sequence"/>
</dbReference>
<gene>
    <name evidence="7" type="ORF">BD324DRAFT_621521</name>
</gene>
<reference evidence="7 8" key="1">
    <citation type="submission" date="2017-03" db="EMBL/GenBank/DDBJ databases">
        <title>Widespread Adenine N6-methylation of Active Genes in Fungi.</title>
        <authorList>
            <consortium name="DOE Joint Genome Institute"/>
            <person name="Mondo S.J."/>
            <person name="Dannebaum R.O."/>
            <person name="Kuo R.C."/>
            <person name="Louie K.B."/>
            <person name="Bewick A.J."/>
            <person name="Labutti K."/>
            <person name="Haridas S."/>
            <person name="Kuo A."/>
            <person name="Salamov A."/>
            <person name="Ahrendt S.R."/>
            <person name="Lau R."/>
            <person name="Bowen B.P."/>
            <person name="Lipzen A."/>
            <person name="Sullivan W."/>
            <person name="Andreopoulos W.B."/>
            <person name="Clum A."/>
            <person name="Lindquist E."/>
            <person name="Daum C."/>
            <person name="Northen T.R."/>
            <person name="Ramamoorthy G."/>
            <person name="Schmitz R.J."/>
            <person name="Gryganskyi A."/>
            <person name="Culley D."/>
            <person name="Magnuson J."/>
            <person name="James T.Y."/>
            <person name="O'Malley M.A."/>
            <person name="Stajich J.E."/>
            <person name="Spatafora J.W."/>
            <person name="Visel A."/>
            <person name="Grigoriev I.V."/>
        </authorList>
    </citation>
    <scope>NUCLEOTIDE SEQUENCE [LARGE SCALE GENOMIC DNA]</scope>
    <source>
        <strain evidence="7 8">NRRL Y-17943</strain>
    </source>
</reference>
<dbReference type="InterPro" id="IPR012677">
    <property type="entry name" value="Nucleotide-bd_a/b_plait_sf"/>
</dbReference>
<dbReference type="Gene3D" id="3.30.70.330">
    <property type="match status" value="3"/>
</dbReference>
<dbReference type="InterPro" id="IPR000504">
    <property type="entry name" value="RRM_dom"/>
</dbReference>
<dbReference type="SMART" id="SM00360">
    <property type="entry name" value="RRM"/>
    <property type="match status" value="3"/>
</dbReference>
<dbReference type="GO" id="GO:0003723">
    <property type="term" value="F:RNA binding"/>
    <property type="evidence" value="ECO:0007669"/>
    <property type="project" value="UniProtKB-UniRule"/>
</dbReference>
<feature type="region of interest" description="Disordered" evidence="5">
    <location>
        <begin position="1"/>
        <end position="273"/>
    </location>
</feature>
<dbReference type="GeneID" id="33557198"/>
<dbReference type="PANTHER" id="PTHR48036">
    <property type="entry name" value="SPLICING FACTOR (PAD-1), PUTATIVE (AFU_ORTHOLOGUE AFUA_1G15810)-RELATED"/>
    <property type="match status" value="1"/>
</dbReference>
<dbReference type="SMART" id="SM00361">
    <property type="entry name" value="RRM_1"/>
    <property type="match status" value="2"/>
</dbReference>
<organism evidence="7 8">
    <name type="scientific">Kockovaella imperatae</name>
    <dbReference type="NCBI Taxonomy" id="4999"/>
    <lineage>
        <taxon>Eukaryota</taxon>
        <taxon>Fungi</taxon>
        <taxon>Dikarya</taxon>
        <taxon>Basidiomycota</taxon>
        <taxon>Agaricomycotina</taxon>
        <taxon>Tremellomycetes</taxon>
        <taxon>Tremellales</taxon>
        <taxon>Cuniculitremaceae</taxon>
        <taxon>Kockovaella</taxon>
    </lineage>
</organism>
<proteinExistence type="predicted"/>
<evidence type="ECO:0000256" key="5">
    <source>
        <dbReference type="SAM" id="MobiDB-lite"/>
    </source>
</evidence>
<feature type="compositionally biased region" description="Basic and acidic residues" evidence="5">
    <location>
        <begin position="52"/>
        <end position="63"/>
    </location>
</feature>
<dbReference type="RefSeq" id="XP_021872516.1">
    <property type="nucleotide sequence ID" value="XM_022015389.1"/>
</dbReference>
<sequence>MSVMSDTPPPSNGNDHGRDRTPELTSRRDKRSRDDEVEDRERSSRHRHRRHENAEEEAHYNGERRHRHRHRDDDRDVDQDDERTERKRRHHHEDETEEEREERRRRRREREEARENGDERGHRHSSRREDDREPRDRHGRDEERRDSRYRERDRSRESHRSHRSHRSRDVDRERPSLAVREMTREEKEAEREKRDREMQEERREAARARDERFAEMDRERERERRTRQGSNGRPPFSPRDRPRSPPRRGHSPSYDAPPPPRSPPPPKDPVNQLLDEVDSESRSVFVSQLAARLTSRDLGMFFEDKLGRGSVRDARVVTDRVSRRSKGIAYVELDAVELVNRALALSGTVVMGIPISIQLTEAERNRQGQVAAALAAGVTATSLAASRDVPRPATTYQQSFPPLSTGLRVPHGVEVDAHKDASIPYHRLFVSNLATSLSSDDLGQVFEAFGEIEFVDLHYSFSGESKGTAYVQFKDLRSAQMALDAMNGFELAGRTIRVQSVQERAYVAEQIEDSGYTTRLDATQRQQLMFKLARTEPNVNLSLSAPKSSTPAPSKSSSSNPTLFLSVSNMFNPEEETERNWDLDLAEDVKGEVESKYGKLRRIKVDKMSAGDVYLEFENLGDAKAAAKGLGGRFFGGRQLQATFISEALFKAHM</sequence>
<name>A0A1Y1UM72_9TREE</name>
<protein>
    <recommendedName>
        <fullName evidence="6">RRM domain-containing protein</fullName>
    </recommendedName>
</protein>
<comment type="caution">
    <text evidence="7">The sequence shown here is derived from an EMBL/GenBank/DDBJ whole genome shotgun (WGS) entry which is preliminary data.</text>
</comment>
<dbReference type="Pfam" id="PF00076">
    <property type="entry name" value="RRM_1"/>
    <property type="match status" value="2"/>
</dbReference>
<dbReference type="OrthoDB" id="5411533at2759"/>
<keyword evidence="1" id="KW-0597">Phosphoprotein</keyword>
<feature type="region of interest" description="Disordered" evidence="5">
    <location>
        <begin position="541"/>
        <end position="561"/>
    </location>
</feature>
<dbReference type="InterPro" id="IPR035979">
    <property type="entry name" value="RBD_domain_sf"/>
</dbReference>
<keyword evidence="2" id="KW-0677">Repeat</keyword>
<evidence type="ECO:0000259" key="6">
    <source>
        <dbReference type="PROSITE" id="PS50102"/>
    </source>
</evidence>